<evidence type="ECO:0000256" key="2">
    <source>
        <dbReference type="ARBA" id="ARBA00013081"/>
    </source>
</evidence>
<dbReference type="CDD" id="cd07521">
    <property type="entry name" value="HAD_FCP1-like"/>
    <property type="match status" value="1"/>
</dbReference>
<name>A0A7R9LCJ1_9ACAR</name>
<evidence type="ECO:0000259" key="11">
    <source>
        <dbReference type="PROSITE" id="PS50172"/>
    </source>
</evidence>
<feature type="compositionally biased region" description="Basic and acidic residues" evidence="10">
    <location>
        <begin position="328"/>
        <end position="337"/>
    </location>
</feature>
<dbReference type="Pfam" id="PF00533">
    <property type="entry name" value="BRCT"/>
    <property type="match status" value="1"/>
</dbReference>
<evidence type="ECO:0000313" key="14">
    <source>
        <dbReference type="Proteomes" id="UP000728032"/>
    </source>
</evidence>
<dbReference type="NCBIfam" id="TIGR02250">
    <property type="entry name" value="FCP1_euk"/>
    <property type="match status" value="1"/>
</dbReference>
<feature type="region of interest" description="Disordered" evidence="10">
    <location>
        <begin position="711"/>
        <end position="831"/>
    </location>
</feature>
<evidence type="ECO:0000256" key="8">
    <source>
        <dbReference type="ARBA" id="ARBA00048336"/>
    </source>
</evidence>
<organism evidence="13">
    <name type="scientific">Oppiella nova</name>
    <dbReference type="NCBI Taxonomy" id="334625"/>
    <lineage>
        <taxon>Eukaryota</taxon>
        <taxon>Metazoa</taxon>
        <taxon>Ecdysozoa</taxon>
        <taxon>Arthropoda</taxon>
        <taxon>Chelicerata</taxon>
        <taxon>Arachnida</taxon>
        <taxon>Acari</taxon>
        <taxon>Acariformes</taxon>
        <taxon>Sarcoptiformes</taxon>
        <taxon>Oribatida</taxon>
        <taxon>Brachypylina</taxon>
        <taxon>Oppioidea</taxon>
        <taxon>Oppiidae</taxon>
        <taxon>Oppiella</taxon>
    </lineage>
</organism>
<dbReference type="InterPro" id="IPR011947">
    <property type="entry name" value="FCP1_euk"/>
</dbReference>
<evidence type="ECO:0000256" key="3">
    <source>
        <dbReference type="ARBA" id="ARBA00022801"/>
    </source>
</evidence>
<feature type="compositionally biased region" description="Basic and acidic residues" evidence="10">
    <location>
        <begin position="347"/>
        <end position="405"/>
    </location>
</feature>
<protein>
    <recommendedName>
        <fullName evidence="6 9">RNA polymerase II subunit A C-terminal domain phosphatase</fullName>
        <ecNumber evidence="2 9">3.1.3.16</ecNumber>
    </recommendedName>
</protein>
<sequence>MSSEKLEIRYDGKEVVSLVKWKVRSGQRIGQSGQQLFTYRVWDSNDGPIGNTIAFKCKNVGLIVDQLVKKEGDLVVPNDVIIEYKECLHNTVMKELCADCGANINALDDSQRRRIAELTSVSMVHSVPELRVSKERAETLGRADEQRLLKDRKLVLLVDLDQTLIHSTNHNIPADEPDVHHFQLYGPHTQWYHTKLRPHTMSFLESMSKLFELHICTFGARRYAHTIAHLMDPKELYFPKDRILSRDECFDPNLKTGNMKSLFPCGDSMVCIIDDREDVWNFAPNLVAVKPYVCFRDTGDINAPEKAVGPQGNQMSDKTDALKEFTKEERLDGKEEQISEQQMDGKQSVEIKDTTEESVEKTTKTESEESSDKTPEASDEKTIEKIESKDQELKSEEKSDTKELPIESQKSVQSESEINSNSSSNETNDENIDNKSDKNVTKEVNERHKVLNEDTDDYLLYLEEILTRIHSEYYKEYDEKMKYKSDSEEIKIPNLKEIIPNVRKRVLNGVNIVFSGVIPTNMTPEKHKLYAIGKSFGATMSTDVVVDGSPKTTHLIAAKWGTVKVNKCVKAKNVWIVSPNWLYCCAERWERVDERLYPLDREVVSTERDKSFTKQMPDPNVDRKPISRPTPEAPVVESFATYDPKTGKRIRPQTQPENTFLDKSPEMSAKGSGSDANQQMLEQSRQIQPHNMLDFSPLSVFSVNELQSMGKEVDDACSEGDAMSTGNTDSDSDVDETEGNKNTKSEKRVLESTSDDSEDGEYPKGWNQNKKKKTTERKRIAEMEETNDSTRDWDDFDNKRLNDGEEESSEDQSIGSVDEEMALAVEREFLS</sequence>
<dbReference type="PANTHER" id="PTHR23081:SF36">
    <property type="entry name" value="RNA POLYMERASE II SUBUNIT A C-TERMINAL DOMAIN PHOSPHATASE"/>
    <property type="match status" value="1"/>
</dbReference>
<dbReference type="InterPro" id="IPR015388">
    <property type="entry name" value="FCP1_C"/>
</dbReference>
<feature type="region of interest" description="Disordered" evidence="10">
    <location>
        <begin position="328"/>
        <end position="448"/>
    </location>
</feature>
<feature type="compositionally biased region" description="Basic and acidic residues" evidence="10">
    <location>
        <begin position="432"/>
        <end position="448"/>
    </location>
</feature>
<dbReference type="CDD" id="cd17729">
    <property type="entry name" value="BRCT_CTDP1"/>
    <property type="match status" value="1"/>
</dbReference>
<comment type="function">
    <text evidence="9">This promotes the activity of RNA polymerase II.</text>
</comment>
<evidence type="ECO:0000256" key="6">
    <source>
        <dbReference type="ARBA" id="ARBA00040602"/>
    </source>
</evidence>
<dbReference type="PROSITE" id="PS50969">
    <property type="entry name" value="FCP1"/>
    <property type="match status" value="1"/>
</dbReference>
<dbReference type="AlphaFoldDB" id="A0A7R9LCJ1"/>
<feature type="domain" description="BRCT" evidence="11">
    <location>
        <begin position="502"/>
        <end position="599"/>
    </location>
</feature>
<dbReference type="FunFam" id="3.40.50.10190:FF:000007">
    <property type="entry name" value="RNA polymerase II subunit A C-terminal domain phosphatase"/>
    <property type="match status" value="1"/>
</dbReference>
<dbReference type="Gene3D" id="3.40.50.1000">
    <property type="entry name" value="HAD superfamily/HAD-like"/>
    <property type="match status" value="1"/>
</dbReference>
<dbReference type="PROSITE" id="PS50172">
    <property type="entry name" value="BRCT"/>
    <property type="match status" value="1"/>
</dbReference>
<feature type="region of interest" description="Disordered" evidence="10">
    <location>
        <begin position="608"/>
        <end position="631"/>
    </location>
</feature>
<evidence type="ECO:0000256" key="9">
    <source>
        <dbReference type="RuleBase" id="RU366066"/>
    </source>
</evidence>
<evidence type="ECO:0000256" key="5">
    <source>
        <dbReference type="ARBA" id="ARBA00023242"/>
    </source>
</evidence>
<dbReference type="InterPro" id="IPR001357">
    <property type="entry name" value="BRCT_dom"/>
</dbReference>
<dbReference type="InterPro" id="IPR023214">
    <property type="entry name" value="HAD_sf"/>
</dbReference>
<comment type="catalytic activity">
    <reaction evidence="8 9">
        <text>O-phospho-L-threonyl-[protein] + H2O = L-threonyl-[protein] + phosphate</text>
        <dbReference type="Rhea" id="RHEA:47004"/>
        <dbReference type="Rhea" id="RHEA-COMP:11060"/>
        <dbReference type="Rhea" id="RHEA-COMP:11605"/>
        <dbReference type="ChEBI" id="CHEBI:15377"/>
        <dbReference type="ChEBI" id="CHEBI:30013"/>
        <dbReference type="ChEBI" id="CHEBI:43474"/>
        <dbReference type="ChEBI" id="CHEBI:61977"/>
        <dbReference type="EC" id="3.1.3.16"/>
    </reaction>
</comment>
<feature type="domain" description="FCP1 homology" evidence="12">
    <location>
        <begin position="149"/>
        <end position="315"/>
    </location>
</feature>
<dbReference type="SUPFAM" id="SSF52113">
    <property type="entry name" value="BRCT domain"/>
    <property type="match status" value="1"/>
</dbReference>
<dbReference type="InterPro" id="IPR039189">
    <property type="entry name" value="Fcp1"/>
</dbReference>
<dbReference type="EMBL" id="OC915177">
    <property type="protein sequence ID" value="CAD7639088.1"/>
    <property type="molecule type" value="Genomic_DNA"/>
</dbReference>
<proteinExistence type="predicted"/>
<feature type="region of interest" description="Disordered" evidence="10">
    <location>
        <begin position="645"/>
        <end position="678"/>
    </location>
</feature>
<comment type="catalytic activity">
    <reaction evidence="7 9">
        <text>O-phospho-L-seryl-[protein] + H2O = L-seryl-[protein] + phosphate</text>
        <dbReference type="Rhea" id="RHEA:20629"/>
        <dbReference type="Rhea" id="RHEA-COMP:9863"/>
        <dbReference type="Rhea" id="RHEA-COMP:11604"/>
        <dbReference type="ChEBI" id="CHEBI:15377"/>
        <dbReference type="ChEBI" id="CHEBI:29999"/>
        <dbReference type="ChEBI" id="CHEBI:43474"/>
        <dbReference type="ChEBI" id="CHEBI:83421"/>
        <dbReference type="EC" id="3.1.3.16"/>
    </reaction>
</comment>
<keyword evidence="14" id="KW-1185">Reference proteome</keyword>
<accession>A0A7R9LCJ1</accession>
<dbReference type="EC" id="3.1.3.16" evidence="2 9"/>
<dbReference type="Pfam" id="PF03031">
    <property type="entry name" value="NIF"/>
    <property type="match status" value="1"/>
</dbReference>
<comment type="subcellular location">
    <subcellularLocation>
        <location evidence="1 9">Nucleus</location>
    </subcellularLocation>
</comment>
<keyword evidence="4" id="KW-0904">Protein phosphatase</keyword>
<dbReference type="GO" id="GO:0008420">
    <property type="term" value="F:RNA polymerase II CTD heptapeptide repeat phosphatase activity"/>
    <property type="evidence" value="ECO:0007669"/>
    <property type="project" value="UniProtKB-UniRule"/>
</dbReference>
<dbReference type="SMART" id="SM00292">
    <property type="entry name" value="BRCT"/>
    <property type="match status" value="1"/>
</dbReference>
<feature type="compositionally biased region" description="Basic and acidic residues" evidence="10">
    <location>
        <begin position="777"/>
        <end position="803"/>
    </location>
</feature>
<dbReference type="EMBL" id="CAJPVJ010000352">
    <property type="protein sequence ID" value="CAG2162172.1"/>
    <property type="molecule type" value="Genomic_DNA"/>
</dbReference>
<evidence type="ECO:0000256" key="7">
    <source>
        <dbReference type="ARBA" id="ARBA00047761"/>
    </source>
</evidence>
<dbReference type="InterPro" id="IPR004274">
    <property type="entry name" value="FCP1_dom"/>
</dbReference>
<dbReference type="SMART" id="SM00577">
    <property type="entry name" value="CPDc"/>
    <property type="match status" value="1"/>
</dbReference>
<evidence type="ECO:0000313" key="13">
    <source>
        <dbReference type="EMBL" id="CAD7639088.1"/>
    </source>
</evidence>
<dbReference type="GO" id="GO:0005634">
    <property type="term" value="C:nucleus"/>
    <property type="evidence" value="ECO:0007669"/>
    <property type="project" value="UniProtKB-SubCell"/>
</dbReference>
<feature type="compositionally biased region" description="Basic and acidic residues" evidence="10">
    <location>
        <begin position="738"/>
        <end position="750"/>
    </location>
</feature>
<dbReference type="InterPro" id="IPR036412">
    <property type="entry name" value="HAD-like_sf"/>
</dbReference>
<reference evidence="13" key="1">
    <citation type="submission" date="2020-11" db="EMBL/GenBank/DDBJ databases">
        <authorList>
            <person name="Tran Van P."/>
        </authorList>
    </citation>
    <scope>NUCLEOTIDE SEQUENCE</scope>
</reference>
<dbReference type="OrthoDB" id="10249888at2759"/>
<feature type="compositionally biased region" description="Low complexity" evidence="10">
    <location>
        <begin position="414"/>
        <end position="426"/>
    </location>
</feature>
<keyword evidence="5 9" id="KW-0539">Nucleus</keyword>
<dbReference type="Gene3D" id="1.10.287.10">
    <property type="entry name" value="S15/NS1, RNA-binding"/>
    <property type="match status" value="1"/>
</dbReference>
<dbReference type="Gene3D" id="3.40.50.10190">
    <property type="entry name" value="BRCT domain"/>
    <property type="match status" value="1"/>
</dbReference>
<evidence type="ECO:0000259" key="12">
    <source>
        <dbReference type="PROSITE" id="PS50969"/>
    </source>
</evidence>
<dbReference type="SUPFAM" id="SSF56784">
    <property type="entry name" value="HAD-like"/>
    <property type="match status" value="1"/>
</dbReference>
<evidence type="ECO:0000256" key="1">
    <source>
        <dbReference type="ARBA" id="ARBA00004123"/>
    </source>
</evidence>
<dbReference type="Proteomes" id="UP000728032">
    <property type="component" value="Unassembled WGS sequence"/>
</dbReference>
<evidence type="ECO:0000256" key="10">
    <source>
        <dbReference type="SAM" id="MobiDB-lite"/>
    </source>
</evidence>
<dbReference type="InterPro" id="IPR036420">
    <property type="entry name" value="BRCT_dom_sf"/>
</dbReference>
<evidence type="ECO:0000256" key="4">
    <source>
        <dbReference type="ARBA" id="ARBA00022912"/>
    </source>
</evidence>
<dbReference type="Pfam" id="PF09309">
    <property type="entry name" value="FCP1_C"/>
    <property type="match status" value="1"/>
</dbReference>
<gene>
    <name evidence="13" type="ORF">ONB1V03_LOCUS1771</name>
</gene>
<keyword evidence="3 9" id="KW-0378">Hydrolase</keyword>
<dbReference type="PANTHER" id="PTHR23081">
    <property type="entry name" value="RNA POLYMERASE II CTD PHOSPHATASE"/>
    <property type="match status" value="1"/>
</dbReference>